<proteinExistence type="inferred from homology"/>
<comment type="similarity">
    <text evidence="2">Belongs to the Nudix hydrolase family. NudF subfamily.</text>
</comment>
<dbReference type="CDD" id="cd24155">
    <property type="entry name" value="NUDIX_ADPRase"/>
    <property type="match status" value="1"/>
</dbReference>
<evidence type="ECO:0000256" key="7">
    <source>
        <dbReference type="ARBA" id="ARBA00022842"/>
    </source>
</evidence>
<evidence type="ECO:0000256" key="2">
    <source>
        <dbReference type="ARBA" id="ARBA00007482"/>
    </source>
</evidence>
<dbReference type="GO" id="GO:0019693">
    <property type="term" value="P:ribose phosphate metabolic process"/>
    <property type="evidence" value="ECO:0007669"/>
    <property type="project" value="TreeGrafter"/>
</dbReference>
<dbReference type="AlphaFoldDB" id="A0A662ZG32"/>
<feature type="binding site" evidence="13">
    <location>
        <position position="88"/>
    </location>
    <ligand>
        <name>Mg(2+)</name>
        <dbReference type="ChEBI" id="CHEBI:18420"/>
        <label>1</label>
    </ligand>
</feature>
<dbReference type="GO" id="GO:0047631">
    <property type="term" value="F:ADP-ribose diphosphatase activity"/>
    <property type="evidence" value="ECO:0007669"/>
    <property type="project" value="UniProtKB-EC"/>
</dbReference>
<evidence type="ECO:0000313" key="17">
    <source>
        <dbReference type="Proteomes" id="UP000243745"/>
    </source>
</evidence>
<sequence>MDRYTVSYEGFDGTIIGPMSREIFERGDAAALVPYDPVRDEVILIEQFRPGAIRKDQNPWLLEVVAGIVDEKDRHNTLNTVLREVREEAGVECSKAVFATRFFTTPGGSTESIDLYIGMVDASKACGIHGLATEHENIRVFSVPFSEAYEMLENGDFCNAIAIIGIQYLALHREKIRKNFLSE</sequence>
<evidence type="ECO:0000256" key="14">
    <source>
        <dbReference type="PIRSR" id="PIRSR604385-3"/>
    </source>
</evidence>
<comment type="function">
    <text evidence="8">Acts on ADP-mannose and ADP-glucose as well as ADP-ribose. Prevents glycogen biosynthesis. The reaction catalyzed by this enzyme is a limiting step of the gluconeogenic process.</text>
</comment>
<dbReference type="NCBIfam" id="TIGR00052">
    <property type="entry name" value="nudix-type nucleoside diphosphatase, YffH/AdpP family"/>
    <property type="match status" value="1"/>
</dbReference>
<dbReference type="InterPro" id="IPR015797">
    <property type="entry name" value="NUDIX_hydrolase-like_dom_sf"/>
</dbReference>
<dbReference type="GO" id="GO:0019144">
    <property type="term" value="F:ADP-sugar diphosphatase activity"/>
    <property type="evidence" value="ECO:0007669"/>
    <property type="project" value="TreeGrafter"/>
</dbReference>
<dbReference type="GO" id="GO:0006753">
    <property type="term" value="P:nucleoside phosphate metabolic process"/>
    <property type="evidence" value="ECO:0007669"/>
    <property type="project" value="TreeGrafter"/>
</dbReference>
<gene>
    <name evidence="16" type="ORF">SAMN02910344_00822</name>
</gene>
<evidence type="ECO:0000313" key="16">
    <source>
        <dbReference type="EMBL" id="SFP23669.1"/>
    </source>
</evidence>
<dbReference type="SUPFAM" id="SSF55811">
    <property type="entry name" value="Nudix"/>
    <property type="match status" value="1"/>
</dbReference>
<protein>
    <recommendedName>
        <fullName evidence="4">ADP-ribose pyrophosphatase</fullName>
        <ecNumber evidence="3">3.6.1.13</ecNumber>
    </recommendedName>
    <alternativeName>
        <fullName evidence="9">ADP-ribose diphosphatase</fullName>
    </alternativeName>
    <alternativeName>
        <fullName evidence="11">ADP-ribose phosphohydrolase</fullName>
    </alternativeName>
    <alternativeName>
        <fullName evidence="10">Adenosine diphosphoribose pyrophosphatase</fullName>
    </alternativeName>
</protein>
<evidence type="ECO:0000256" key="11">
    <source>
        <dbReference type="ARBA" id="ARBA00033056"/>
    </source>
</evidence>
<evidence type="ECO:0000256" key="8">
    <source>
        <dbReference type="ARBA" id="ARBA00025164"/>
    </source>
</evidence>
<keyword evidence="7 13" id="KW-0460">Magnesium</keyword>
<dbReference type="Gene3D" id="3.90.79.10">
    <property type="entry name" value="Nucleoside Triphosphate Pyrophosphohydrolase"/>
    <property type="match status" value="1"/>
</dbReference>
<feature type="binding site" evidence="13">
    <location>
        <position position="84"/>
    </location>
    <ligand>
        <name>Mg(2+)</name>
        <dbReference type="ChEBI" id="CHEBI:18420"/>
        <label>1</label>
    </ligand>
</feature>
<organism evidence="16 17">
    <name type="scientific">Ruminobacter amylophilus</name>
    <dbReference type="NCBI Taxonomy" id="867"/>
    <lineage>
        <taxon>Bacteria</taxon>
        <taxon>Pseudomonadati</taxon>
        <taxon>Pseudomonadota</taxon>
        <taxon>Gammaproteobacteria</taxon>
        <taxon>Aeromonadales</taxon>
        <taxon>Succinivibrionaceae</taxon>
        <taxon>Ruminobacter</taxon>
    </lineage>
</organism>
<dbReference type="PROSITE" id="PS51462">
    <property type="entry name" value="NUDIX"/>
    <property type="match status" value="1"/>
</dbReference>
<feature type="domain" description="Nudix hydrolase" evidence="15">
    <location>
        <begin position="25"/>
        <end position="165"/>
    </location>
</feature>
<reference evidence="16 17" key="1">
    <citation type="submission" date="2016-10" db="EMBL/GenBank/DDBJ databases">
        <authorList>
            <person name="Varghese N."/>
            <person name="Submissions S."/>
        </authorList>
    </citation>
    <scope>NUCLEOTIDE SEQUENCE [LARGE SCALE GENOMIC DNA]</scope>
    <source>
        <strain evidence="16 17">DSM 1361</strain>
    </source>
</reference>
<dbReference type="Proteomes" id="UP000243745">
    <property type="component" value="Unassembled WGS sequence"/>
</dbReference>
<evidence type="ECO:0000256" key="10">
    <source>
        <dbReference type="ARBA" id="ARBA00030308"/>
    </source>
</evidence>
<evidence type="ECO:0000256" key="1">
    <source>
        <dbReference type="ARBA" id="ARBA00001946"/>
    </source>
</evidence>
<feature type="binding site" evidence="13">
    <location>
        <position position="66"/>
    </location>
    <ligand>
        <name>Mg(2+)</name>
        <dbReference type="ChEBI" id="CHEBI:18420"/>
        <label>1</label>
    </ligand>
</feature>
<feature type="binding site" evidence="13">
    <location>
        <position position="136"/>
    </location>
    <ligand>
        <name>Mg(2+)</name>
        <dbReference type="ChEBI" id="CHEBI:18420"/>
        <label>1</label>
    </ligand>
</feature>
<comment type="cofactor">
    <cofactor evidence="1 13">
        <name>Mg(2+)</name>
        <dbReference type="ChEBI" id="CHEBI:18420"/>
    </cofactor>
</comment>
<name>A0A662ZG32_9GAMM</name>
<keyword evidence="5 13" id="KW-0479">Metal-binding</keyword>
<evidence type="ECO:0000259" key="15">
    <source>
        <dbReference type="PROSITE" id="PS51462"/>
    </source>
</evidence>
<keyword evidence="17" id="KW-1185">Reference proteome</keyword>
<dbReference type="InterPro" id="IPR004385">
    <property type="entry name" value="NDP_pyrophosphatase"/>
</dbReference>
<feature type="short sequence motif" description="Nudix box" evidence="14">
    <location>
        <begin position="67"/>
        <end position="91"/>
    </location>
</feature>
<evidence type="ECO:0000256" key="3">
    <source>
        <dbReference type="ARBA" id="ARBA00012453"/>
    </source>
</evidence>
<dbReference type="Pfam" id="PF00293">
    <property type="entry name" value="NUDIX"/>
    <property type="match status" value="1"/>
</dbReference>
<evidence type="ECO:0000256" key="4">
    <source>
        <dbReference type="ARBA" id="ARBA00013297"/>
    </source>
</evidence>
<dbReference type="EMBL" id="FOXF01000010">
    <property type="protein sequence ID" value="SFP23669.1"/>
    <property type="molecule type" value="Genomic_DNA"/>
</dbReference>
<evidence type="ECO:0000256" key="5">
    <source>
        <dbReference type="ARBA" id="ARBA00022723"/>
    </source>
</evidence>
<evidence type="ECO:0000256" key="9">
    <source>
        <dbReference type="ARBA" id="ARBA00030162"/>
    </source>
</evidence>
<dbReference type="PANTHER" id="PTHR11839:SF5">
    <property type="entry name" value="ADP-RIBOSE PYROPHOSPHATASE"/>
    <property type="match status" value="1"/>
</dbReference>
<dbReference type="GO" id="GO:0005829">
    <property type="term" value="C:cytosol"/>
    <property type="evidence" value="ECO:0007669"/>
    <property type="project" value="TreeGrafter"/>
</dbReference>
<keyword evidence="6" id="KW-0378">Hydrolase</keyword>
<accession>A0A662ZG32</accession>
<dbReference type="InterPro" id="IPR000086">
    <property type="entry name" value="NUDIX_hydrolase_dom"/>
</dbReference>
<dbReference type="EC" id="3.6.1.13" evidence="3"/>
<evidence type="ECO:0000256" key="12">
    <source>
        <dbReference type="ARBA" id="ARBA00049546"/>
    </source>
</evidence>
<comment type="catalytic activity">
    <reaction evidence="12">
        <text>ADP-D-ribose + H2O = D-ribose 5-phosphate + AMP + 2 H(+)</text>
        <dbReference type="Rhea" id="RHEA:10412"/>
        <dbReference type="ChEBI" id="CHEBI:15377"/>
        <dbReference type="ChEBI" id="CHEBI:15378"/>
        <dbReference type="ChEBI" id="CHEBI:57967"/>
        <dbReference type="ChEBI" id="CHEBI:78346"/>
        <dbReference type="ChEBI" id="CHEBI:456215"/>
        <dbReference type="EC" id="3.6.1.13"/>
    </reaction>
</comment>
<evidence type="ECO:0000256" key="6">
    <source>
        <dbReference type="ARBA" id="ARBA00022801"/>
    </source>
</evidence>
<dbReference type="GO" id="GO:0046872">
    <property type="term" value="F:metal ion binding"/>
    <property type="evidence" value="ECO:0007669"/>
    <property type="project" value="UniProtKB-KW"/>
</dbReference>
<evidence type="ECO:0000256" key="13">
    <source>
        <dbReference type="PIRSR" id="PIRSR604385-2"/>
    </source>
</evidence>
<dbReference type="PANTHER" id="PTHR11839">
    <property type="entry name" value="UDP/ADP-SUGAR PYROPHOSPHATASE"/>
    <property type="match status" value="1"/>
</dbReference>